<accession>A0ABV3P8P8</accession>
<sequence length="493" mass="53589">MADEVVGAVGGVGDLVTLGRRVRHLRTARGRTLDDVASAVGSSASRLSLLENGRREPKLSLLTALARELGVPLADLLAPEPPSRRAALEIRLEHAQRSPLYAALGLPTVRPGKRAQLELLEAVVGLHDELVRRAHERAATPEQAREANVELRRTMRAQGNWFGDVEDAAAGLLDAVGYAGGPLSERHVDALAAHLGYRFVPVDDLPHSSRSVTDTRHHVIYLRSQDRVAGGARRRAVALQALGHLVLGHGEPAGYPEFLRQRVEVNCFSAALLVPRREVVRQLQAAKAARDIAVEDVRDAFNVSYETAAHRFTNVATHDLGLPVHFMRVHESGTISKAYENDGVLFPVDATGAIEGQPVCRNWTARTVFDRPAGVPYHQYTDTPSGTYWCTSSVDPAGDPDPAGAPGRFSVSVGVPFAHVKWFRGRESTERARSHCPDPTCCRVPPADLARRWAAHARPSARAHSHLLAALPPGTYPGVDDTEVYRFLDAHTP</sequence>
<dbReference type="InterPro" id="IPR010359">
    <property type="entry name" value="IrrE_HExxH"/>
</dbReference>
<dbReference type="Gene3D" id="1.10.260.40">
    <property type="entry name" value="lambda repressor-like DNA-binding domains"/>
    <property type="match status" value="1"/>
</dbReference>
<dbReference type="PROSITE" id="PS50943">
    <property type="entry name" value="HTH_CROC1"/>
    <property type="match status" value="1"/>
</dbReference>
<organism evidence="3 4">
    <name type="scientific">Kineococcus endophyticus</name>
    <dbReference type="NCBI Taxonomy" id="1181883"/>
    <lineage>
        <taxon>Bacteria</taxon>
        <taxon>Bacillati</taxon>
        <taxon>Actinomycetota</taxon>
        <taxon>Actinomycetes</taxon>
        <taxon>Kineosporiales</taxon>
        <taxon>Kineosporiaceae</taxon>
        <taxon>Kineococcus</taxon>
    </lineage>
</organism>
<dbReference type="SMART" id="SM00530">
    <property type="entry name" value="HTH_XRE"/>
    <property type="match status" value="1"/>
</dbReference>
<evidence type="ECO:0000256" key="1">
    <source>
        <dbReference type="ARBA" id="ARBA00007227"/>
    </source>
</evidence>
<dbReference type="Pfam" id="PF13560">
    <property type="entry name" value="HTH_31"/>
    <property type="match status" value="1"/>
</dbReference>
<dbReference type="RefSeq" id="WP_367639125.1">
    <property type="nucleotide sequence ID" value="NZ_JBFNQN010000009.1"/>
</dbReference>
<keyword evidence="4" id="KW-1185">Reference proteome</keyword>
<reference evidence="3 4" key="1">
    <citation type="submission" date="2024-07" db="EMBL/GenBank/DDBJ databases">
        <authorList>
            <person name="Thanompreechachai J."/>
            <person name="Duangmal K."/>
        </authorList>
    </citation>
    <scope>NUCLEOTIDE SEQUENCE [LARGE SCALE GENOMIC DNA]</scope>
    <source>
        <strain evidence="3 4">KCTC 19886</strain>
    </source>
</reference>
<evidence type="ECO:0000259" key="2">
    <source>
        <dbReference type="PROSITE" id="PS50943"/>
    </source>
</evidence>
<name>A0ABV3P8P8_9ACTN</name>
<dbReference type="InterPro" id="IPR052345">
    <property type="entry name" value="Rad_response_metalloprotease"/>
</dbReference>
<dbReference type="SUPFAM" id="SSF47413">
    <property type="entry name" value="lambda repressor-like DNA-binding domains"/>
    <property type="match status" value="1"/>
</dbReference>
<dbReference type="CDD" id="cd00093">
    <property type="entry name" value="HTH_XRE"/>
    <property type="match status" value="1"/>
</dbReference>
<dbReference type="Pfam" id="PF06114">
    <property type="entry name" value="Peptidase_M78"/>
    <property type="match status" value="1"/>
</dbReference>
<proteinExistence type="inferred from homology"/>
<dbReference type="PANTHER" id="PTHR43236:SF2">
    <property type="entry name" value="BLL0069 PROTEIN"/>
    <property type="match status" value="1"/>
</dbReference>
<dbReference type="Proteomes" id="UP001555826">
    <property type="component" value="Unassembled WGS sequence"/>
</dbReference>
<feature type="domain" description="HTH cro/C1-type" evidence="2">
    <location>
        <begin position="22"/>
        <end position="76"/>
    </location>
</feature>
<evidence type="ECO:0000313" key="4">
    <source>
        <dbReference type="Proteomes" id="UP001555826"/>
    </source>
</evidence>
<dbReference type="InterPro" id="IPR001387">
    <property type="entry name" value="Cro/C1-type_HTH"/>
</dbReference>
<dbReference type="PANTHER" id="PTHR43236">
    <property type="entry name" value="ANTITOXIN HIGA1"/>
    <property type="match status" value="1"/>
</dbReference>
<gene>
    <name evidence="3" type="ORF">AB1207_14705</name>
</gene>
<protein>
    <submittedName>
        <fullName evidence="3">Helix-turn-helix domain-containing protein</fullName>
    </submittedName>
</protein>
<comment type="similarity">
    <text evidence="1">Belongs to the short-chain fatty acyl-CoA assimilation regulator (ScfR) family.</text>
</comment>
<evidence type="ECO:0000313" key="3">
    <source>
        <dbReference type="EMBL" id="MEW9266002.1"/>
    </source>
</evidence>
<dbReference type="EMBL" id="JBFNQN010000009">
    <property type="protein sequence ID" value="MEW9266002.1"/>
    <property type="molecule type" value="Genomic_DNA"/>
</dbReference>
<dbReference type="InterPro" id="IPR010982">
    <property type="entry name" value="Lambda_DNA-bd_dom_sf"/>
</dbReference>
<comment type="caution">
    <text evidence="3">The sequence shown here is derived from an EMBL/GenBank/DDBJ whole genome shotgun (WGS) entry which is preliminary data.</text>
</comment>